<organism evidence="1 2">
    <name type="scientific">Saccharothrix carnea</name>
    <dbReference type="NCBI Taxonomy" id="1280637"/>
    <lineage>
        <taxon>Bacteria</taxon>
        <taxon>Bacillati</taxon>
        <taxon>Actinomycetota</taxon>
        <taxon>Actinomycetes</taxon>
        <taxon>Pseudonocardiales</taxon>
        <taxon>Pseudonocardiaceae</taxon>
        <taxon>Saccharothrix</taxon>
    </lineage>
</organism>
<evidence type="ECO:0000313" key="1">
    <source>
        <dbReference type="EMBL" id="PSL51720.1"/>
    </source>
</evidence>
<dbReference type="EMBL" id="PYAX01000018">
    <property type="protein sequence ID" value="PSL51720.1"/>
    <property type="molecule type" value="Genomic_DNA"/>
</dbReference>
<protein>
    <submittedName>
        <fullName evidence="1">Uncharacterized protein</fullName>
    </submittedName>
</protein>
<dbReference type="OrthoDB" id="4115736at2"/>
<proteinExistence type="predicted"/>
<dbReference type="RefSeq" id="WP_106619598.1">
    <property type="nucleotide sequence ID" value="NZ_PYAX01000018.1"/>
</dbReference>
<dbReference type="AlphaFoldDB" id="A0A2P8HZR7"/>
<dbReference type="Proteomes" id="UP000241118">
    <property type="component" value="Unassembled WGS sequence"/>
</dbReference>
<reference evidence="1 2" key="1">
    <citation type="submission" date="2018-03" db="EMBL/GenBank/DDBJ databases">
        <title>Genomic Encyclopedia of Type Strains, Phase III (KMG-III): the genomes of soil and plant-associated and newly described type strains.</title>
        <authorList>
            <person name="Whitman W."/>
        </authorList>
    </citation>
    <scope>NUCLEOTIDE SEQUENCE [LARGE SCALE GENOMIC DNA]</scope>
    <source>
        <strain evidence="1 2">CGMCC 4.7097</strain>
    </source>
</reference>
<name>A0A2P8HZR7_SACCR</name>
<keyword evidence="2" id="KW-1185">Reference proteome</keyword>
<gene>
    <name evidence="1" type="ORF">B0I31_11833</name>
</gene>
<sequence length="439" mass="47995">MSRVDRRRVELDVKLAAIEHELALWFGDTGRGLPLRKHRSQLGRVVETLRGLLGRVAEQVELIGPDSVDTAYEAQENLLEAYRVWEFFRSKFALRYQDGYRRPLAVADEYAWACYRPVLRAARSARPDLVGKEPPLVHLSGAFSPYAHLRGDRFTVEEPAGALNSDAFQRVVLSLPVPVVGMPWHQVRHLPDFPLLAHEAGHCVDHDFELADDIEDHLYLAVRDLPAARRADWDRWGSEAFADCFATLAAGPAYVSALADFLSAPGPPAEGPSAHPPPDVRLSLTLAALDVAGLTTHADALRRDLGPSSEDSPHALDAPSVAAALLGEPHPWLGGRALKEVVTFSARHQDDAVAAMTAVLDRRRPRPSDVRTLVAAARLAFDHAPREFTAVQDVVLQRAVDAIDDGTRAATDRRDGGPGDREAGAALFDLINEARGAAR</sequence>
<comment type="caution">
    <text evidence="1">The sequence shown here is derived from an EMBL/GenBank/DDBJ whole genome shotgun (WGS) entry which is preliminary data.</text>
</comment>
<accession>A0A2P8HZR7</accession>
<evidence type="ECO:0000313" key="2">
    <source>
        <dbReference type="Proteomes" id="UP000241118"/>
    </source>
</evidence>